<comment type="caution">
    <text evidence="1">The sequence shown here is derived from an EMBL/GenBank/DDBJ whole genome shotgun (WGS) entry which is preliminary data.</text>
</comment>
<dbReference type="AlphaFoldDB" id="A0A699YKT8"/>
<organism evidence="1 2">
    <name type="scientific">Haematococcus lacustris</name>
    <name type="common">Green alga</name>
    <name type="synonym">Haematococcus pluvialis</name>
    <dbReference type="NCBI Taxonomy" id="44745"/>
    <lineage>
        <taxon>Eukaryota</taxon>
        <taxon>Viridiplantae</taxon>
        <taxon>Chlorophyta</taxon>
        <taxon>core chlorophytes</taxon>
        <taxon>Chlorophyceae</taxon>
        <taxon>CS clade</taxon>
        <taxon>Chlamydomonadales</taxon>
        <taxon>Haematococcaceae</taxon>
        <taxon>Haematococcus</taxon>
    </lineage>
</organism>
<dbReference type="Proteomes" id="UP000485058">
    <property type="component" value="Unassembled WGS sequence"/>
</dbReference>
<reference evidence="1 2" key="1">
    <citation type="submission" date="2020-02" db="EMBL/GenBank/DDBJ databases">
        <title>Draft genome sequence of Haematococcus lacustris strain NIES-144.</title>
        <authorList>
            <person name="Morimoto D."/>
            <person name="Nakagawa S."/>
            <person name="Yoshida T."/>
            <person name="Sawayama S."/>
        </authorList>
    </citation>
    <scope>NUCLEOTIDE SEQUENCE [LARGE SCALE GENOMIC DNA]</scope>
    <source>
        <strain evidence="1 2">NIES-144</strain>
    </source>
</reference>
<sequence length="107" mass="10500">MLLVGGEAPALAAMDAQLSPAQHGLGSLLGAATQVASGMLSRAKAARQQVVQAPVVFTQSLKTLLLTPLIASWDQPSPGSGPSAVVFDEPGVGQVGAAGMAPGQAVG</sequence>
<protein>
    <submittedName>
        <fullName evidence="1">Uncharacterized protein</fullName>
    </submittedName>
</protein>
<name>A0A699YKT8_HAELA</name>
<evidence type="ECO:0000313" key="2">
    <source>
        <dbReference type="Proteomes" id="UP000485058"/>
    </source>
</evidence>
<proteinExistence type="predicted"/>
<gene>
    <name evidence="1" type="ORF">HaLaN_05143</name>
</gene>
<keyword evidence="2" id="KW-1185">Reference proteome</keyword>
<accession>A0A699YKT8</accession>
<feature type="non-terminal residue" evidence="1">
    <location>
        <position position="1"/>
    </location>
</feature>
<evidence type="ECO:0000313" key="1">
    <source>
        <dbReference type="EMBL" id="GFH09915.1"/>
    </source>
</evidence>
<dbReference type="EMBL" id="BLLF01000274">
    <property type="protein sequence ID" value="GFH09915.1"/>
    <property type="molecule type" value="Genomic_DNA"/>
</dbReference>